<evidence type="ECO:0008006" key="4">
    <source>
        <dbReference type="Google" id="ProtNLM"/>
    </source>
</evidence>
<evidence type="ECO:0000313" key="3">
    <source>
        <dbReference type="Proteomes" id="UP001567538"/>
    </source>
</evidence>
<comment type="caution">
    <text evidence="2">The sequence shown here is derived from an EMBL/GenBank/DDBJ whole genome shotgun (WGS) entry which is preliminary data.</text>
</comment>
<gene>
    <name evidence="2" type="ORF">AAHA92_12541</name>
</gene>
<dbReference type="EMBL" id="JBEAFC010000005">
    <property type="protein sequence ID" value="KAL1556996.1"/>
    <property type="molecule type" value="Genomic_DNA"/>
</dbReference>
<keyword evidence="1" id="KW-0732">Signal</keyword>
<keyword evidence="3" id="KW-1185">Reference proteome</keyword>
<name>A0ABD1HKK9_SALDI</name>
<organism evidence="2 3">
    <name type="scientific">Salvia divinorum</name>
    <name type="common">Maria pastora</name>
    <name type="synonym">Diviner's sage</name>
    <dbReference type="NCBI Taxonomy" id="28513"/>
    <lineage>
        <taxon>Eukaryota</taxon>
        <taxon>Viridiplantae</taxon>
        <taxon>Streptophyta</taxon>
        <taxon>Embryophyta</taxon>
        <taxon>Tracheophyta</taxon>
        <taxon>Spermatophyta</taxon>
        <taxon>Magnoliopsida</taxon>
        <taxon>eudicotyledons</taxon>
        <taxon>Gunneridae</taxon>
        <taxon>Pentapetalae</taxon>
        <taxon>asterids</taxon>
        <taxon>lamiids</taxon>
        <taxon>Lamiales</taxon>
        <taxon>Lamiaceae</taxon>
        <taxon>Nepetoideae</taxon>
        <taxon>Mentheae</taxon>
        <taxon>Salviinae</taxon>
        <taxon>Salvia</taxon>
        <taxon>Salvia subgen. Calosphace</taxon>
    </lineage>
</organism>
<evidence type="ECO:0000256" key="1">
    <source>
        <dbReference type="SAM" id="SignalP"/>
    </source>
</evidence>
<sequence>MALPTTSSLLRLVAISSACIAVTDPVHGQTAAVSVASVRQPRSNLSEIVECGDVGGWQGIPWFGRFRGIDFEEQIE</sequence>
<dbReference type="AlphaFoldDB" id="A0ABD1HKK9"/>
<feature type="signal peptide" evidence="1">
    <location>
        <begin position="1"/>
        <end position="28"/>
    </location>
</feature>
<protein>
    <recommendedName>
        <fullName evidence="4">Secreted protein</fullName>
    </recommendedName>
</protein>
<reference evidence="2 3" key="1">
    <citation type="submission" date="2024-06" db="EMBL/GenBank/DDBJ databases">
        <title>A chromosome level genome sequence of Diviner's sage (Salvia divinorum).</title>
        <authorList>
            <person name="Ford S.A."/>
            <person name="Ro D.-K."/>
            <person name="Ness R.W."/>
            <person name="Phillips M.A."/>
        </authorList>
    </citation>
    <scope>NUCLEOTIDE SEQUENCE [LARGE SCALE GENOMIC DNA]</scope>
    <source>
        <strain evidence="2">SAF-2024a</strain>
        <tissue evidence="2">Leaf</tissue>
    </source>
</reference>
<dbReference type="Proteomes" id="UP001567538">
    <property type="component" value="Unassembled WGS sequence"/>
</dbReference>
<evidence type="ECO:0000313" key="2">
    <source>
        <dbReference type="EMBL" id="KAL1556996.1"/>
    </source>
</evidence>
<proteinExistence type="predicted"/>
<accession>A0ABD1HKK9</accession>
<feature type="chain" id="PRO_5044746759" description="Secreted protein" evidence="1">
    <location>
        <begin position="29"/>
        <end position="76"/>
    </location>
</feature>